<keyword evidence="3" id="KW-1185">Reference proteome</keyword>
<dbReference type="Gene3D" id="1.10.10.10">
    <property type="entry name" value="Winged helix-like DNA-binding domain superfamily/Winged helix DNA-binding domain"/>
    <property type="match status" value="2"/>
</dbReference>
<dbReference type="InterPro" id="IPR000792">
    <property type="entry name" value="Tscrpt_reg_LuxR_C"/>
</dbReference>
<accession>A0ABT6ZVP1</accession>
<dbReference type="PANTHER" id="PTHR34293:SF1">
    <property type="entry name" value="HTH-TYPE TRANSCRIPTIONAL REGULATOR TRMBL2"/>
    <property type="match status" value="1"/>
</dbReference>
<evidence type="ECO:0000313" key="2">
    <source>
        <dbReference type="EMBL" id="MDJ1133140.1"/>
    </source>
</evidence>
<dbReference type="InterPro" id="IPR036390">
    <property type="entry name" value="WH_DNA-bd_sf"/>
</dbReference>
<gene>
    <name evidence="2" type="ORF">NMN56_014430</name>
</gene>
<dbReference type="PANTHER" id="PTHR34293">
    <property type="entry name" value="HTH-TYPE TRANSCRIPTIONAL REGULATOR TRMBL2"/>
    <property type="match status" value="1"/>
</dbReference>
<organism evidence="2 3">
    <name type="scientific">Streptomyces iconiensis</name>
    <dbReference type="NCBI Taxonomy" id="1384038"/>
    <lineage>
        <taxon>Bacteria</taxon>
        <taxon>Bacillati</taxon>
        <taxon>Actinomycetota</taxon>
        <taxon>Actinomycetes</taxon>
        <taxon>Kitasatosporales</taxon>
        <taxon>Streptomycetaceae</taxon>
        <taxon>Streptomyces</taxon>
    </lineage>
</organism>
<dbReference type="SUPFAM" id="SSF46785">
    <property type="entry name" value="Winged helix' DNA-binding domain"/>
    <property type="match status" value="1"/>
</dbReference>
<dbReference type="SUPFAM" id="SSF46894">
    <property type="entry name" value="C-terminal effector domain of the bipartite response regulators"/>
    <property type="match status" value="1"/>
</dbReference>
<dbReference type="RefSeq" id="WP_274044697.1">
    <property type="nucleotide sequence ID" value="NZ_JANCPR020000012.1"/>
</dbReference>
<reference evidence="2 3" key="1">
    <citation type="submission" date="2023-05" db="EMBL/GenBank/DDBJ databases">
        <title>Streptantibioticus silvisoli sp. nov., acidotolerant actinomycetes 1 from pine litter.</title>
        <authorList>
            <person name="Swiecimska M."/>
            <person name="Golinska P."/>
            <person name="Sangal V."/>
            <person name="Wachnowicz B."/>
            <person name="Goodfellow M."/>
        </authorList>
    </citation>
    <scope>NUCLEOTIDE SEQUENCE [LARGE SCALE GENOMIC DNA]</scope>
    <source>
        <strain evidence="2 3">DSM 42109</strain>
    </source>
</reference>
<dbReference type="InterPro" id="IPR016032">
    <property type="entry name" value="Sig_transdc_resp-reg_C-effctor"/>
</dbReference>
<dbReference type="InterPro" id="IPR051797">
    <property type="entry name" value="TrmB-like"/>
</dbReference>
<protein>
    <recommendedName>
        <fullName evidence="1">HTH luxR-type domain-containing protein</fullName>
    </recommendedName>
</protein>
<dbReference type="SMART" id="SM00421">
    <property type="entry name" value="HTH_LUXR"/>
    <property type="match status" value="1"/>
</dbReference>
<name>A0ABT6ZVP1_9ACTN</name>
<comment type="caution">
    <text evidence="2">The sequence shown here is derived from an EMBL/GenBank/DDBJ whole genome shotgun (WGS) entry which is preliminary data.</text>
</comment>
<evidence type="ECO:0000313" key="3">
    <source>
        <dbReference type="Proteomes" id="UP001214441"/>
    </source>
</evidence>
<evidence type="ECO:0000259" key="1">
    <source>
        <dbReference type="SMART" id="SM00421"/>
    </source>
</evidence>
<dbReference type="EMBL" id="JANCPR020000012">
    <property type="protein sequence ID" value="MDJ1133140.1"/>
    <property type="molecule type" value="Genomic_DNA"/>
</dbReference>
<dbReference type="Proteomes" id="UP001214441">
    <property type="component" value="Unassembled WGS sequence"/>
</dbReference>
<feature type="domain" description="HTH luxR-type" evidence="1">
    <location>
        <begin position="248"/>
        <end position="305"/>
    </location>
</feature>
<sequence>MLEELGLGPEEERVYRALVGRPGAVPGELAAGTPVRRTAELLAGLAERGLVTRVADGDTVRYTVVDPGLALMAELLGRHDRLRLAERAVAELAAQHESAGRGTGFAELVETVEGRAEIARRFGQLQLGARHSIDTFITADNRVVHHSENATEPVALERGVTMRAVIDAHFLRQPNGAASVELAVAQGAEIRVAASVPMKLLVTDRNVALVPVGAGHSETLLVHGALARLALALFESVWQRARPYRQPGDGLDPLDTRLLHLMLAGLTDEAVGRQLDLSTRSVQRRIRTLMDRAGVSTRAQLGWHARHRDWA</sequence>
<dbReference type="InterPro" id="IPR036388">
    <property type="entry name" value="WH-like_DNA-bd_sf"/>
</dbReference>
<proteinExistence type="predicted"/>